<evidence type="ECO:0000256" key="1">
    <source>
        <dbReference type="SAM" id="MobiDB-lite"/>
    </source>
</evidence>
<dbReference type="Proteomes" id="UP000054845">
    <property type="component" value="Unassembled WGS sequence"/>
</dbReference>
<evidence type="ECO:0000259" key="2">
    <source>
        <dbReference type="Pfam" id="PF01266"/>
    </source>
</evidence>
<organism evidence="3 4">
    <name type="scientific">Ceraceosorus bombacis</name>
    <dbReference type="NCBI Taxonomy" id="401625"/>
    <lineage>
        <taxon>Eukaryota</taxon>
        <taxon>Fungi</taxon>
        <taxon>Dikarya</taxon>
        <taxon>Basidiomycota</taxon>
        <taxon>Ustilaginomycotina</taxon>
        <taxon>Exobasidiomycetes</taxon>
        <taxon>Ceraceosorales</taxon>
        <taxon>Ceraceosoraceae</taxon>
        <taxon>Ceraceosorus</taxon>
    </lineage>
</organism>
<dbReference type="PANTHER" id="PTHR13847">
    <property type="entry name" value="SARCOSINE DEHYDROGENASE-RELATED"/>
    <property type="match status" value="1"/>
</dbReference>
<dbReference type="AlphaFoldDB" id="A0A0P1BGJ2"/>
<proteinExistence type="predicted"/>
<dbReference type="GO" id="GO:0005829">
    <property type="term" value="C:cytosol"/>
    <property type="evidence" value="ECO:0007669"/>
    <property type="project" value="GOC"/>
</dbReference>
<keyword evidence="4" id="KW-1185">Reference proteome</keyword>
<dbReference type="SUPFAM" id="SSF51905">
    <property type="entry name" value="FAD/NAD(P)-binding domain"/>
    <property type="match status" value="1"/>
</dbReference>
<evidence type="ECO:0000313" key="4">
    <source>
        <dbReference type="Proteomes" id="UP000054845"/>
    </source>
</evidence>
<dbReference type="InterPro" id="IPR006076">
    <property type="entry name" value="FAD-dep_OxRdtase"/>
</dbReference>
<dbReference type="GO" id="GO:0042147">
    <property type="term" value="P:retrograde transport, endosome to Golgi"/>
    <property type="evidence" value="ECO:0007669"/>
    <property type="project" value="TreeGrafter"/>
</dbReference>
<dbReference type="Gene3D" id="3.50.50.60">
    <property type="entry name" value="FAD/NAD(P)-binding domain"/>
    <property type="match status" value="2"/>
</dbReference>
<feature type="region of interest" description="Disordered" evidence="1">
    <location>
        <begin position="104"/>
        <end position="139"/>
    </location>
</feature>
<dbReference type="STRING" id="401625.A0A0P1BGJ2"/>
<evidence type="ECO:0000313" key="3">
    <source>
        <dbReference type="EMBL" id="CEH15120.1"/>
    </source>
</evidence>
<protein>
    <submittedName>
        <fullName evidence="3">Possible oxidoreductase</fullName>
    </submittedName>
</protein>
<dbReference type="PANTHER" id="PTHR13847:SF150">
    <property type="entry name" value="OXIDOREDUCTASE TDA3-RELATED"/>
    <property type="match status" value="1"/>
</dbReference>
<accession>A0A0P1BGJ2</accession>
<dbReference type="InterPro" id="IPR036188">
    <property type="entry name" value="FAD/NAD-bd_sf"/>
</dbReference>
<feature type="compositionally biased region" description="Polar residues" evidence="1">
    <location>
        <begin position="124"/>
        <end position="139"/>
    </location>
</feature>
<dbReference type="EMBL" id="CCYA01000252">
    <property type="protein sequence ID" value="CEH15120.1"/>
    <property type="molecule type" value="Genomic_DNA"/>
</dbReference>
<dbReference type="Pfam" id="PF01266">
    <property type="entry name" value="DAO"/>
    <property type="match status" value="1"/>
</dbReference>
<feature type="domain" description="FAD dependent oxidoreductase" evidence="2">
    <location>
        <begin position="8"/>
        <end position="374"/>
    </location>
</feature>
<sequence>MTAPARHISIVGGGIIGVTSLYYLSRALSHLPAGSTLNLYEAGQDVAPAASGKSGGFLALDWHGAATADLAELSFRLHKELADEFSGREKWGYREVETLSVKFDSTKSRSKGPASLDWVDGKHVSSSSKMGGNGTTAQVTPRPLVQHLASEALKVSGVSIHKATRVVAAELDAASGRVKQIKVRNADGSEESAESTDLIIAAGPWTGALASSLFSNSEAGLPSLLRKAKKIGGSRAHSVVIQGSRPTTAHCLFTDMRYGNKAAAPEVYAREDGTVYICGGSDDVILPENESDVIPDLKATAKLIEQAAVLSPDVLNVDKGAKVKAEQACYLPISEGTGSPVITGDAKSGIYVAAGHSCWGITLGVGTGKVVQELVTDGKVSSADIRMLQ</sequence>
<name>A0A0P1BGJ2_9BASI</name>
<dbReference type="OrthoDB" id="498204at2759"/>
<dbReference type="Gene3D" id="3.30.9.10">
    <property type="entry name" value="D-Amino Acid Oxidase, subunit A, domain 2"/>
    <property type="match status" value="2"/>
</dbReference>
<reference evidence="4" key="1">
    <citation type="submission" date="2014-09" db="EMBL/GenBank/DDBJ databases">
        <authorList>
            <person name="Sharma Rahul"/>
            <person name="Thines Marco"/>
        </authorList>
    </citation>
    <scope>NUCLEOTIDE SEQUENCE [LARGE SCALE GENOMIC DNA]</scope>
</reference>
<dbReference type="GO" id="GO:0005770">
    <property type="term" value="C:late endosome"/>
    <property type="evidence" value="ECO:0007669"/>
    <property type="project" value="TreeGrafter"/>
</dbReference>